<reference evidence="2 3" key="1">
    <citation type="submission" date="2017-08" db="EMBL/GenBank/DDBJ databases">
        <title>Infants hospitalized years apart are colonized by the same room-sourced microbial strains.</title>
        <authorList>
            <person name="Brooks B."/>
            <person name="Olm M.R."/>
            <person name="Firek B.A."/>
            <person name="Baker R."/>
            <person name="Thomas B.C."/>
            <person name="Morowitz M.J."/>
            <person name="Banfield J.F."/>
        </authorList>
    </citation>
    <scope>NUCLEOTIDE SEQUENCE [LARGE SCALE GENOMIC DNA]</scope>
    <source>
        <strain evidence="2">S2_003_000_R2_14</strain>
    </source>
</reference>
<protein>
    <submittedName>
        <fullName evidence="2">Uncharacterized protein</fullName>
    </submittedName>
</protein>
<comment type="caution">
    <text evidence="2">The sequence shown here is derived from an EMBL/GenBank/DDBJ whole genome shotgun (WGS) entry which is preliminary data.</text>
</comment>
<name>A0A2W5TWU3_9BACT</name>
<feature type="compositionally biased region" description="Basic and acidic residues" evidence="1">
    <location>
        <begin position="73"/>
        <end position="89"/>
    </location>
</feature>
<evidence type="ECO:0000256" key="1">
    <source>
        <dbReference type="SAM" id="MobiDB-lite"/>
    </source>
</evidence>
<feature type="region of interest" description="Disordered" evidence="1">
    <location>
        <begin position="53"/>
        <end position="90"/>
    </location>
</feature>
<evidence type="ECO:0000313" key="3">
    <source>
        <dbReference type="Proteomes" id="UP000249061"/>
    </source>
</evidence>
<dbReference type="EMBL" id="QFQP01000002">
    <property type="protein sequence ID" value="PZR17723.1"/>
    <property type="molecule type" value="Genomic_DNA"/>
</dbReference>
<feature type="region of interest" description="Disordered" evidence="1">
    <location>
        <begin position="1"/>
        <end position="41"/>
    </location>
</feature>
<feature type="compositionally biased region" description="Basic and acidic residues" evidence="1">
    <location>
        <begin position="18"/>
        <end position="38"/>
    </location>
</feature>
<feature type="compositionally biased region" description="Basic residues" evidence="1">
    <location>
        <begin position="53"/>
        <end position="72"/>
    </location>
</feature>
<proteinExistence type="predicted"/>
<dbReference type="InterPro" id="IPR014338">
    <property type="entry name" value="CHP02996_rpt-companion-dom"/>
</dbReference>
<accession>A0A2W5TWU3</accession>
<gene>
    <name evidence="2" type="ORF">DI536_05075</name>
</gene>
<dbReference type="Proteomes" id="UP000249061">
    <property type="component" value="Unassembled WGS sequence"/>
</dbReference>
<evidence type="ECO:0000313" key="2">
    <source>
        <dbReference type="EMBL" id="PZR17723.1"/>
    </source>
</evidence>
<dbReference type="NCBIfam" id="TIGR02996">
    <property type="entry name" value="rpt_mate_G_obs"/>
    <property type="match status" value="1"/>
</dbReference>
<sequence length="445" mass="50871">MGRGDADARQPAAQRSVDAAHLERGEPRRLARRVEPGPRRRVRVRRRAVRRVLGHRAAARAAQHRRARHRSREGHVGRQDRQPLHDGHQQRARRFRLHAALRRHLVVVGRLGCAPPRQCAHRAFGERDLAGHRRRRRAQGRRALSGLDELVLAVAERPDDLSLRLVVAEALSERGNPRGEFIALQCAHRDLSRARALLREHGESWLSPEVRDVIVPGSAVFSRGFLSACRLKPHIDVRPSLRALDWQTVRCVSNPTVALVRELPWLTQLRAVPDHVAVDLLRGPPMPAVHSLEITGDASFTALMRVWREATGAPNVTTLRLVRHGDQFYPHRLDPLFREGAVPLRRLELVLRETKLVRWVAPLEASPLASLAFISERSEHHDGWWWLRYEHREAVLRVAATSERERFSWFDFDARMAASTLRAVLKDFPMESVRVRGVQHLHASR</sequence>
<organism evidence="2 3">
    <name type="scientific">Archangium gephyra</name>
    <dbReference type="NCBI Taxonomy" id="48"/>
    <lineage>
        <taxon>Bacteria</taxon>
        <taxon>Pseudomonadati</taxon>
        <taxon>Myxococcota</taxon>
        <taxon>Myxococcia</taxon>
        <taxon>Myxococcales</taxon>
        <taxon>Cystobacterineae</taxon>
        <taxon>Archangiaceae</taxon>
        <taxon>Archangium</taxon>
    </lineage>
</organism>
<dbReference type="AlphaFoldDB" id="A0A2W5TWU3"/>